<evidence type="ECO:0000313" key="8">
    <source>
        <dbReference type="Proteomes" id="UP000244948"/>
    </source>
</evidence>
<gene>
    <name evidence="7" type="ORF">DC082_07870</name>
</gene>
<protein>
    <recommendedName>
        <fullName evidence="2">Probable chromosome-partitioning protein ParB</fullName>
    </recommendedName>
</protein>
<dbReference type="InterPro" id="IPR041468">
    <property type="entry name" value="HTH_ParB/Spo0J"/>
</dbReference>
<dbReference type="InterPro" id="IPR050336">
    <property type="entry name" value="Chromosome_partition/occlusion"/>
</dbReference>
<comment type="function">
    <text evidence="5">Involved in chromosome partition. Localize to both poles of the predivisional cell following completion of DNA replication. Binds to the DNA origin of replication.</text>
</comment>
<proteinExistence type="inferred from homology"/>
<dbReference type="Pfam" id="PF17762">
    <property type="entry name" value="HTH_ParB"/>
    <property type="match status" value="1"/>
</dbReference>
<dbReference type="GO" id="GO:0005694">
    <property type="term" value="C:chromosome"/>
    <property type="evidence" value="ECO:0007669"/>
    <property type="project" value="TreeGrafter"/>
</dbReference>
<dbReference type="Pfam" id="PF23552">
    <property type="entry name" value="ParB_C"/>
    <property type="match status" value="1"/>
</dbReference>
<dbReference type="Proteomes" id="UP000244948">
    <property type="component" value="Unassembled WGS sequence"/>
</dbReference>
<dbReference type="PANTHER" id="PTHR33375">
    <property type="entry name" value="CHROMOSOME-PARTITIONING PROTEIN PARB-RELATED"/>
    <property type="match status" value="1"/>
</dbReference>
<dbReference type="GO" id="GO:0007059">
    <property type="term" value="P:chromosome segregation"/>
    <property type="evidence" value="ECO:0007669"/>
    <property type="project" value="UniProtKB-KW"/>
</dbReference>
<evidence type="ECO:0000256" key="2">
    <source>
        <dbReference type="ARBA" id="ARBA00022372"/>
    </source>
</evidence>
<dbReference type="Gene3D" id="3.90.1530.30">
    <property type="match status" value="1"/>
</dbReference>
<organism evidence="7 8">
    <name type="scientific">Ignatzschineria indica</name>
    <dbReference type="NCBI Taxonomy" id="472583"/>
    <lineage>
        <taxon>Bacteria</taxon>
        <taxon>Pseudomonadati</taxon>
        <taxon>Pseudomonadota</taxon>
        <taxon>Gammaproteobacteria</taxon>
        <taxon>Cardiobacteriales</taxon>
        <taxon>Ignatzschineriaceae</taxon>
        <taxon>Ignatzschineria</taxon>
    </lineage>
</organism>
<dbReference type="InterPro" id="IPR057240">
    <property type="entry name" value="ParB_dimer_C"/>
</dbReference>
<dbReference type="InterPro" id="IPR003115">
    <property type="entry name" value="ParB_N"/>
</dbReference>
<evidence type="ECO:0000256" key="4">
    <source>
        <dbReference type="ARBA" id="ARBA00023125"/>
    </source>
</evidence>
<comment type="caution">
    <text evidence="7">The sequence shown here is derived from an EMBL/GenBank/DDBJ whole genome shotgun (WGS) entry which is preliminary data.</text>
</comment>
<dbReference type="Gene3D" id="1.10.10.2830">
    <property type="match status" value="1"/>
</dbReference>
<evidence type="ECO:0000256" key="1">
    <source>
        <dbReference type="ARBA" id="ARBA00006295"/>
    </source>
</evidence>
<keyword evidence="4" id="KW-0238">DNA-binding</keyword>
<dbReference type="Pfam" id="PF02195">
    <property type="entry name" value="ParB_N"/>
    <property type="match status" value="1"/>
</dbReference>
<dbReference type="SUPFAM" id="SSF110849">
    <property type="entry name" value="ParB/Sulfiredoxin"/>
    <property type="match status" value="1"/>
</dbReference>
<dbReference type="PANTHER" id="PTHR33375:SF1">
    <property type="entry name" value="CHROMOSOME-PARTITIONING PROTEIN PARB-RELATED"/>
    <property type="match status" value="1"/>
</dbReference>
<dbReference type="NCBIfam" id="TIGR00180">
    <property type="entry name" value="parB_part"/>
    <property type="match status" value="1"/>
</dbReference>
<dbReference type="FunFam" id="1.10.10.2830:FF:000001">
    <property type="entry name" value="Chromosome partitioning protein ParB"/>
    <property type="match status" value="1"/>
</dbReference>
<sequence>MKKRGLGRGLEMLLSQTGAEIATDSVKVEQEGIRELPIERLTPGKYQPRRHFDQEALETLAASIKAQGIIQPIVVREVEGQKEVEILAGERRWRASQLAGLKSVPVIFKPMSDQEALAVALIENIQRENLNPVETAMALKRLIDEFSLTHQEAGEVIGKSRSSITNSLRLLELEASVQALLAEQKLDMGHARALLALPKSDQGRVALQVIKEQLTVRATEQLVKKLLAPDSEEAAPTKRSEKDRDVLNLERSLSEFLGAQTEIKQKNRGKGEVVIRYNSLEELDGILGKIKQ</sequence>
<accession>A0A2U2AIQ9</accession>
<dbReference type="EMBL" id="QEWR01000004">
    <property type="protein sequence ID" value="PWD82539.1"/>
    <property type="molecule type" value="Genomic_DNA"/>
</dbReference>
<dbReference type="InterPro" id="IPR036086">
    <property type="entry name" value="ParB/Sulfiredoxin_sf"/>
</dbReference>
<keyword evidence="8" id="KW-1185">Reference proteome</keyword>
<reference evidence="7 8" key="1">
    <citation type="journal article" date="2018" name="Genome Announc.">
        <title>Ignatzschineria cameli sp. nov., isolated from necrotic foot tissue of dromedaries (Camelus dromedarius) and associated maggots (Wohlfahrtia species) in Dubai.</title>
        <authorList>
            <person name="Tsang C.C."/>
            <person name="Tang J.Y."/>
            <person name="Fong J.Y."/>
            <person name="Kinne J."/>
            <person name="Lee H.H."/>
            <person name="Joseph M."/>
            <person name="Jose S."/>
            <person name="Schuster R.K."/>
            <person name="Tang Y."/>
            <person name="Sivakumar S."/>
            <person name="Chen J.H."/>
            <person name="Teng J.L."/>
            <person name="Lau S.K."/>
            <person name="Wernery U."/>
            <person name="Woo P.C."/>
        </authorList>
    </citation>
    <scope>NUCLEOTIDE SEQUENCE [LARGE SCALE GENOMIC DNA]</scope>
    <source>
        <strain evidence="7 8">KCTC 22643</strain>
    </source>
</reference>
<evidence type="ECO:0000259" key="6">
    <source>
        <dbReference type="SMART" id="SM00470"/>
    </source>
</evidence>
<dbReference type="AlphaFoldDB" id="A0A2U2AIQ9"/>
<dbReference type="FunFam" id="3.90.1530.30:FF:000001">
    <property type="entry name" value="Chromosome partitioning protein ParB"/>
    <property type="match status" value="1"/>
</dbReference>
<dbReference type="GO" id="GO:0003677">
    <property type="term" value="F:DNA binding"/>
    <property type="evidence" value="ECO:0007669"/>
    <property type="project" value="UniProtKB-KW"/>
</dbReference>
<comment type="similarity">
    <text evidence="1">Belongs to the ParB family.</text>
</comment>
<name>A0A2U2AIQ9_9GAMM</name>
<keyword evidence="3" id="KW-0159">Chromosome partition</keyword>
<dbReference type="CDD" id="cd16393">
    <property type="entry name" value="SPO0J_N"/>
    <property type="match status" value="1"/>
</dbReference>
<feature type="domain" description="ParB-like N-terminal" evidence="6">
    <location>
        <begin position="34"/>
        <end position="125"/>
    </location>
</feature>
<evidence type="ECO:0000313" key="7">
    <source>
        <dbReference type="EMBL" id="PWD82539.1"/>
    </source>
</evidence>
<dbReference type="InterPro" id="IPR004437">
    <property type="entry name" value="ParB/RepB/Spo0J"/>
</dbReference>
<dbReference type="SMART" id="SM00470">
    <property type="entry name" value="ParB"/>
    <property type="match status" value="1"/>
</dbReference>
<evidence type="ECO:0000256" key="5">
    <source>
        <dbReference type="ARBA" id="ARBA00025472"/>
    </source>
</evidence>
<dbReference type="GO" id="GO:0045881">
    <property type="term" value="P:positive regulation of sporulation resulting in formation of a cellular spore"/>
    <property type="evidence" value="ECO:0007669"/>
    <property type="project" value="TreeGrafter"/>
</dbReference>
<evidence type="ECO:0000256" key="3">
    <source>
        <dbReference type="ARBA" id="ARBA00022829"/>
    </source>
</evidence>